<gene>
    <name evidence="1" type="ORF">A2159_03135</name>
</gene>
<proteinExistence type="predicted"/>
<protein>
    <recommendedName>
        <fullName evidence="3">Peptidase C39-like domain-containing protein</fullName>
    </recommendedName>
</protein>
<sequence length="178" mass="20951">MIEIAKVNSLFIQNCGSCVLSSYAIVSNYFTNLPIEQFFEDYCRHFGLSFNTWQEAELAYAQHFDQEWRRRACRGYEVILDLHQNSTQHVFEQSRKIFLGHFYLDSTVVVSELENQLRNEESFLNITYEPGVNYHSITIFYDGINFRYRDTNNRSIGTIGLLTQIGRLRDSILYASKR</sequence>
<name>A0A1F7X0Q0_9BACT</name>
<reference evidence="1 2" key="1">
    <citation type="journal article" date="2016" name="Nat. Commun.">
        <title>Thousands of microbial genomes shed light on interconnected biogeochemical processes in an aquifer system.</title>
        <authorList>
            <person name="Anantharaman K."/>
            <person name="Brown C.T."/>
            <person name="Hug L.A."/>
            <person name="Sharon I."/>
            <person name="Castelle C.J."/>
            <person name="Probst A.J."/>
            <person name="Thomas B.C."/>
            <person name="Singh A."/>
            <person name="Wilkins M.J."/>
            <person name="Karaoz U."/>
            <person name="Brodie E.L."/>
            <person name="Williams K.H."/>
            <person name="Hubbard S.S."/>
            <person name="Banfield J.F."/>
        </authorList>
    </citation>
    <scope>NUCLEOTIDE SEQUENCE [LARGE SCALE GENOMIC DNA]</scope>
</reference>
<dbReference type="AlphaFoldDB" id="A0A1F7X0Q0"/>
<dbReference type="EMBL" id="MGFP01000046">
    <property type="protein sequence ID" value="OGM08541.1"/>
    <property type="molecule type" value="Genomic_DNA"/>
</dbReference>
<organism evidence="1 2">
    <name type="scientific">Candidatus Woesebacteria bacterium RBG_13_34_9</name>
    <dbReference type="NCBI Taxonomy" id="1802477"/>
    <lineage>
        <taxon>Bacteria</taxon>
        <taxon>Candidatus Woeseibacteriota</taxon>
    </lineage>
</organism>
<evidence type="ECO:0000313" key="2">
    <source>
        <dbReference type="Proteomes" id="UP000179219"/>
    </source>
</evidence>
<comment type="caution">
    <text evidence="1">The sequence shown here is derived from an EMBL/GenBank/DDBJ whole genome shotgun (WGS) entry which is preliminary data.</text>
</comment>
<evidence type="ECO:0008006" key="3">
    <source>
        <dbReference type="Google" id="ProtNLM"/>
    </source>
</evidence>
<evidence type="ECO:0000313" key="1">
    <source>
        <dbReference type="EMBL" id="OGM08541.1"/>
    </source>
</evidence>
<dbReference type="Proteomes" id="UP000179219">
    <property type="component" value="Unassembled WGS sequence"/>
</dbReference>
<accession>A0A1F7X0Q0</accession>